<name>A0A4C2EJ25_9EURY</name>
<proteinExistence type="inferred from homology"/>
<sequence length="587" mass="65771">MPTVTAEERVADEPTGQPVSQPAGIGVRLRALWRALVIVWQFVPLLWQWGRDRKRFLLFGRSRTVAPETRTRRARYLKDTFVDLGPAFIKFGQMLSTRPDALPRAYVEVLSELQDNVPPDAWATIEPVIEQELGDDIDALFEEFDTTAISGASLGQVYEARIDGQRVAVKVLRPNIRTRVESDLRVLSTLLPILTYGADPGQAFTLENLTEEFAATVRREMDYGHEARMLREIGDNFANDDDVAIPDVVQSHSTDRVLTMTYLDGVKIDDVERLDELGIDRPALVRRLEEAYIQMIVEDGLFHADPHPGNLAVQPDGTLVFYDFGMTGYLGPKTQDQLLEFYVGLATDDVDRVMDAFVEMGALDPMADREVMREAFEIVIEQFRGEDISEYRIEQLVGQFETQLYEFPMRLPQDLALVVRVTTVLEGVCRTLDPDFDFIEIISEYVMEQGAGEDVKEQIKTEIQETVTDATRSAVRTAPKLEDALDRAEREELLVKTVLKDSDGLSRVLAKRLLLGIVASAGIPLSAYLYTVDGIQAAGLALGGSAAVLGVLAWSFRRRSGPALSTPQFTRHEMQQRQAADTPELDE</sequence>
<dbReference type="InterPro" id="IPR050154">
    <property type="entry name" value="UbiB_kinase"/>
</dbReference>
<evidence type="ECO:0000256" key="3">
    <source>
        <dbReference type="SAM" id="Phobius"/>
    </source>
</evidence>
<keyword evidence="3" id="KW-1133">Transmembrane helix</keyword>
<organism evidence="5 6">
    <name type="scientific">Haloarcula mannanilytica</name>
    <dbReference type="NCBI Taxonomy" id="2509225"/>
    <lineage>
        <taxon>Archaea</taxon>
        <taxon>Methanobacteriati</taxon>
        <taxon>Methanobacteriota</taxon>
        <taxon>Stenosarchaea group</taxon>
        <taxon>Halobacteria</taxon>
        <taxon>Halobacteriales</taxon>
        <taxon>Haloarculaceae</taxon>
        <taxon>Haloarcula</taxon>
    </lineage>
</organism>
<dbReference type="PANTHER" id="PTHR10566:SF113">
    <property type="entry name" value="PROTEIN ACTIVITY OF BC1 COMPLEX KINASE 7, CHLOROPLASTIC"/>
    <property type="match status" value="1"/>
</dbReference>
<gene>
    <name evidence="5" type="ORF">Harman_05380</name>
</gene>
<dbReference type="EMBL" id="BIXZ01000001">
    <property type="protein sequence ID" value="GCF12603.1"/>
    <property type="molecule type" value="Genomic_DNA"/>
</dbReference>
<comment type="caution">
    <text evidence="5">The sequence shown here is derived from an EMBL/GenBank/DDBJ whole genome shotgun (WGS) entry which is preliminary data.</text>
</comment>
<feature type="transmembrane region" description="Helical" evidence="3">
    <location>
        <begin position="537"/>
        <end position="556"/>
    </location>
</feature>
<comment type="similarity">
    <text evidence="1">Belongs to the protein kinase superfamily. ADCK protein kinase family.</text>
</comment>
<dbReference type="InterPro" id="IPR011009">
    <property type="entry name" value="Kinase-like_dom_sf"/>
</dbReference>
<evidence type="ECO:0000313" key="6">
    <source>
        <dbReference type="Proteomes" id="UP000304382"/>
    </source>
</evidence>
<dbReference type="CDD" id="cd05121">
    <property type="entry name" value="ABC1_ADCK3-like"/>
    <property type="match status" value="1"/>
</dbReference>
<dbReference type="PANTHER" id="PTHR10566">
    <property type="entry name" value="CHAPERONE-ACTIVITY OF BC1 COMPLEX CABC1 -RELATED"/>
    <property type="match status" value="1"/>
</dbReference>
<dbReference type="Proteomes" id="UP000304382">
    <property type="component" value="Unassembled WGS sequence"/>
</dbReference>
<evidence type="ECO:0000256" key="2">
    <source>
        <dbReference type="SAM" id="MobiDB-lite"/>
    </source>
</evidence>
<keyword evidence="3" id="KW-0812">Transmembrane</keyword>
<evidence type="ECO:0000313" key="5">
    <source>
        <dbReference type="EMBL" id="GCF12603.1"/>
    </source>
</evidence>
<dbReference type="AlphaFoldDB" id="A0A4C2EJ25"/>
<reference evidence="5 6" key="1">
    <citation type="submission" date="2019-02" db="EMBL/GenBank/DDBJ databases">
        <title>Haloarcula mannanilyticum sp. nov., a mannan degrading haloarchaeon isolated from commercial salt.</title>
        <authorList>
            <person name="Enomoto S."/>
            <person name="Shimane Y."/>
            <person name="Kamekura M."/>
            <person name="Ito T."/>
            <person name="Moriya O."/>
            <person name="Ihara K."/>
            <person name="Takahashi-Ando N."/>
            <person name="Fukushima Y."/>
            <person name="Yoshida Y."/>
            <person name="Usama R."/>
            <person name="Takai K."/>
            <person name="Minegishi H."/>
        </authorList>
    </citation>
    <scope>NUCLEOTIDE SEQUENCE [LARGE SCALE GENOMIC DNA]</scope>
    <source>
        <strain evidence="5 6">MD130-1</strain>
    </source>
</reference>
<feature type="domain" description="ABC1 atypical kinase-like" evidence="4">
    <location>
        <begin position="113"/>
        <end position="355"/>
    </location>
</feature>
<accession>A0A4C2EJ25</accession>
<keyword evidence="3" id="KW-0472">Membrane</keyword>
<keyword evidence="6" id="KW-1185">Reference proteome</keyword>
<evidence type="ECO:0000259" key="4">
    <source>
        <dbReference type="Pfam" id="PF03109"/>
    </source>
</evidence>
<dbReference type="SUPFAM" id="SSF56112">
    <property type="entry name" value="Protein kinase-like (PK-like)"/>
    <property type="match status" value="1"/>
</dbReference>
<feature type="region of interest" description="Disordered" evidence="2">
    <location>
        <begin position="563"/>
        <end position="587"/>
    </location>
</feature>
<protein>
    <submittedName>
        <fullName evidence="5">Membrane protein</fullName>
    </submittedName>
</protein>
<dbReference type="Pfam" id="PF03109">
    <property type="entry name" value="ABC1"/>
    <property type="match status" value="1"/>
</dbReference>
<dbReference type="InterPro" id="IPR004147">
    <property type="entry name" value="ABC1_dom"/>
</dbReference>
<evidence type="ECO:0000256" key="1">
    <source>
        <dbReference type="ARBA" id="ARBA00009670"/>
    </source>
</evidence>